<accession>A0A8S1E6V0</accession>
<evidence type="ECO:0000313" key="3">
    <source>
        <dbReference type="Proteomes" id="UP000494165"/>
    </source>
</evidence>
<dbReference type="EMBL" id="CADEPI010001180">
    <property type="protein sequence ID" value="CAB3389091.1"/>
    <property type="molecule type" value="Genomic_DNA"/>
</dbReference>
<feature type="non-terminal residue" evidence="2">
    <location>
        <position position="1"/>
    </location>
</feature>
<keyword evidence="3" id="KW-1185">Reference proteome</keyword>
<evidence type="ECO:0000256" key="1">
    <source>
        <dbReference type="SAM" id="SignalP"/>
    </source>
</evidence>
<sequence>LSWQRHPSSCLCLYLCLPATTTLPCLTPPLPATQSLAATLPALTCLPPTTMPLLLPFPTFHHRLPTTPAFLPTTCLPTSAYTCTTTAYMPATACLPSAAYHLPAHCSATPLPYLATTKHFTLCIIV</sequence>
<feature type="signal peptide" evidence="1">
    <location>
        <begin position="1"/>
        <end position="22"/>
    </location>
</feature>
<protein>
    <submittedName>
        <fullName evidence="2">Uncharacterized protein</fullName>
    </submittedName>
</protein>
<reference evidence="2 3" key="1">
    <citation type="submission" date="2020-04" db="EMBL/GenBank/DDBJ databases">
        <authorList>
            <person name="Alioto T."/>
            <person name="Alioto T."/>
            <person name="Gomez Garrido J."/>
        </authorList>
    </citation>
    <scope>NUCLEOTIDE SEQUENCE [LARGE SCALE GENOMIC DNA]</scope>
</reference>
<comment type="caution">
    <text evidence="2">The sequence shown here is derived from an EMBL/GenBank/DDBJ whole genome shotgun (WGS) entry which is preliminary data.</text>
</comment>
<keyword evidence="1" id="KW-0732">Signal</keyword>
<evidence type="ECO:0000313" key="2">
    <source>
        <dbReference type="EMBL" id="CAB3389091.1"/>
    </source>
</evidence>
<dbReference type="AlphaFoldDB" id="A0A8S1E6V0"/>
<organism evidence="2 3">
    <name type="scientific">Cloeon dipterum</name>
    <dbReference type="NCBI Taxonomy" id="197152"/>
    <lineage>
        <taxon>Eukaryota</taxon>
        <taxon>Metazoa</taxon>
        <taxon>Ecdysozoa</taxon>
        <taxon>Arthropoda</taxon>
        <taxon>Hexapoda</taxon>
        <taxon>Insecta</taxon>
        <taxon>Pterygota</taxon>
        <taxon>Palaeoptera</taxon>
        <taxon>Ephemeroptera</taxon>
        <taxon>Pisciforma</taxon>
        <taxon>Baetidae</taxon>
        <taxon>Cloeon</taxon>
    </lineage>
</organism>
<name>A0A8S1E6V0_9INSE</name>
<feature type="chain" id="PRO_5035905562" evidence="1">
    <location>
        <begin position="23"/>
        <end position="126"/>
    </location>
</feature>
<dbReference type="Proteomes" id="UP000494165">
    <property type="component" value="Unassembled WGS sequence"/>
</dbReference>
<gene>
    <name evidence="2" type="ORF">CLODIP_2_CD12961</name>
</gene>
<proteinExistence type="predicted"/>